<dbReference type="InterPro" id="IPR007197">
    <property type="entry name" value="rSAM"/>
</dbReference>
<dbReference type="GO" id="GO:0006782">
    <property type="term" value="P:protoporphyrinogen IX biosynthetic process"/>
    <property type="evidence" value="ECO:0007669"/>
    <property type="project" value="UniProtKB-UniPathway"/>
</dbReference>
<keyword evidence="9 15" id="KW-0560">Oxidoreductase</keyword>
<dbReference type="GO" id="GO:0051539">
    <property type="term" value="F:4 iron, 4 sulfur cluster binding"/>
    <property type="evidence" value="ECO:0007669"/>
    <property type="project" value="UniProtKB-KW"/>
</dbReference>
<accession>A0A0P1L9Y3</accession>
<feature type="binding site" evidence="16">
    <location>
        <position position="115"/>
    </location>
    <ligand>
        <name>S-adenosyl-L-methionine</name>
        <dbReference type="ChEBI" id="CHEBI:59789"/>
        <label>1</label>
    </ligand>
</feature>
<organism evidence="20 21">
    <name type="scientific">Candidatus Kryptonium thompsonii</name>
    <dbReference type="NCBI Taxonomy" id="1633631"/>
    <lineage>
        <taxon>Bacteria</taxon>
        <taxon>Pseudomonadati</taxon>
        <taxon>Candidatus Kryptoniota</taxon>
        <taxon>Candidatus Kryptonium</taxon>
    </lineage>
</organism>
<feature type="binding site" evidence="16">
    <location>
        <position position="58"/>
    </location>
    <ligand>
        <name>S-adenosyl-L-methionine</name>
        <dbReference type="ChEBI" id="CHEBI:59789"/>
        <label>1</label>
    </ligand>
</feature>
<evidence type="ECO:0000256" key="7">
    <source>
        <dbReference type="ARBA" id="ARBA00022691"/>
    </source>
</evidence>
<feature type="binding site" evidence="16">
    <location>
        <begin position="116"/>
        <end position="117"/>
    </location>
    <ligand>
        <name>S-adenosyl-L-methionine</name>
        <dbReference type="ChEBI" id="CHEBI:59789"/>
        <label>2</label>
    </ligand>
</feature>
<dbReference type="SFLD" id="SFLDG01082">
    <property type="entry name" value="B12-binding_domain_containing"/>
    <property type="match status" value="1"/>
</dbReference>
<dbReference type="STRING" id="1633631.GCA_001442925_01101"/>
<proteinExistence type="inferred from homology"/>
<evidence type="ECO:0000313" key="22">
    <source>
        <dbReference type="Proteomes" id="UP000182200"/>
    </source>
</evidence>
<comment type="subcellular location">
    <subcellularLocation>
        <location evidence="1 15">Cytoplasm</location>
    </subcellularLocation>
</comment>
<keyword evidence="5 15" id="KW-0004">4Fe-4S</keyword>
<dbReference type="RefSeq" id="WP_047133352.1">
    <property type="nucleotide sequence ID" value="NZ_CZVI01000001.1"/>
</dbReference>
<feature type="binding site" evidence="16">
    <location>
        <begin position="70"/>
        <end position="72"/>
    </location>
    <ligand>
        <name>S-adenosyl-L-methionine</name>
        <dbReference type="ChEBI" id="CHEBI:59789"/>
        <label>2</label>
    </ligand>
</feature>
<evidence type="ECO:0000256" key="15">
    <source>
        <dbReference type="PIRNR" id="PIRNR000167"/>
    </source>
</evidence>
<dbReference type="SMART" id="SM00729">
    <property type="entry name" value="Elp3"/>
    <property type="match status" value="1"/>
</dbReference>
<dbReference type="EC" id="1.3.98.3" evidence="15"/>
<dbReference type="UniPathway" id="UPA00251">
    <property type="reaction ID" value="UER00323"/>
</dbReference>
<dbReference type="NCBIfam" id="TIGR00538">
    <property type="entry name" value="hemN"/>
    <property type="match status" value="1"/>
</dbReference>
<dbReference type="InterPro" id="IPR004558">
    <property type="entry name" value="Coprogen_oxidase_HemN"/>
</dbReference>
<evidence type="ECO:0000256" key="11">
    <source>
        <dbReference type="ARBA" id="ARBA00023014"/>
    </source>
</evidence>
<evidence type="ECO:0000259" key="18">
    <source>
        <dbReference type="PROSITE" id="PS51918"/>
    </source>
</evidence>
<feature type="binding site" evidence="16">
    <location>
        <position position="246"/>
    </location>
    <ligand>
        <name>S-adenosyl-L-methionine</name>
        <dbReference type="ChEBI" id="CHEBI:59789"/>
        <label>2</label>
    </ligand>
</feature>
<keyword evidence="7 15" id="KW-0949">S-adenosyl-L-methionine</keyword>
<evidence type="ECO:0000256" key="13">
    <source>
        <dbReference type="ARBA" id="ARBA00024295"/>
    </source>
</evidence>
<reference evidence="19 22" key="1">
    <citation type="submission" date="2015-11" db="EMBL/GenBank/DDBJ databases">
        <authorList>
            <person name="Varghese N."/>
        </authorList>
    </citation>
    <scope>NUCLEOTIDE SEQUENCE [LARGE SCALE GENOMIC DNA]</scope>
    <source>
        <strain evidence="19 22">JGI-8</strain>
    </source>
</reference>
<comment type="pathway">
    <text evidence="2 15">Porphyrin-containing compound metabolism; protoporphyrin-IX biosynthesis; protoporphyrinogen-IX from coproporphyrinogen-III (AdoMet route): step 1/1.</text>
</comment>
<evidence type="ECO:0000256" key="16">
    <source>
        <dbReference type="PIRSR" id="PIRSR000167-1"/>
    </source>
</evidence>
<evidence type="ECO:0000256" key="17">
    <source>
        <dbReference type="PIRSR" id="PIRSR000167-2"/>
    </source>
</evidence>
<comment type="function">
    <text evidence="13">Involved in the heme biosynthesis. Catalyzes the anaerobic oxidative decarboxylation of propionate groups of rings A and B of coproporphyrinogen III to yield the vinyl groups in protoporphyrinogen IX.</text>
</comment>
<sequence>MKFENINIELLKKYDRPGPRYTSYPPAPAFSKDFGPDDYKNAIVENNLQNSTADLSLYFHIPFCDTLCYFCGCNMLVTHRRETIRKYLDYLEKEIDMVWKLISPKRKVTQLHWGGGTPSYLNPDEIKELGEFINERFQYVDDPEVGVEIDPRGLTYEHMKAFREVGFNRISMGVQDFDPKVQKAVNRIQPEEITKQAIDWARELGFKSINLDLIYGLPFQTLESFEKTIDKVIELSPERLAVFNFAYVPWLKPHQRVIKKEDLPAPEIKLQILKMTIEKLTDAGYIYIGMDHFAKPDDELAIAQKEKTLYRNFQGYSTRAGADLYAFGMSAISQFQNIYAQNYKELKDYYARIDEGKLPTAIGYRMNQDDIIRKHVIMRLMCDMELTKSEVEKKFNINFDEYFADSIPKLQEFIEDGLVELTDDKIIVTLMGRLVIRNIAMCFDAYIEKMMREKPIFSRTV</sequence>
<evidence type="ECO:0000256" key="2">
    <source>
        <dbReference type="ARBA" id="ARBA00004785"/>
    </source>
</evidence>
<feature type="binding site" evidence="17">
    <location>
        <position position="68"/>
    </location>
    <ligand>
        <name>[4Fe-4S] cluster</name>
        <dbReference type="ChEBI" id="CHEBI:49883"/>
        <note>4Fe-4S-S-AdoMet</note>
    </ligand>
</feature>
<evidence type="ECO:0000256" key="3">
    <source>
        <dbReference type="ARBA" id="ARBA00005493"/>
    </source>
</evidence>
<dbReference type="PANTHER" id="PTHR13932:SF6">
    <property type="entry name" value="OXYGEN-INDEPENDENT COPROPORPHYRINOGEN III OXIDASE"/>
    <property type="match status" value="1"/>
</dbReference>
<dbReference type="GO" id="GO:0051989">
    <property type="term" value="F:coproporphyrinogen dehydrogenase activity"/>
    <property type="evidence" value="ECO:0007669"/>
    <property type="project" value="UniProtKB-EC"/>
</dbReference>
<comment type="similarity">
    <text evidence="3 15">Belongs to the anaerobic coproporphyrinogen-III oxidase family.</text>
</comment>
<dbReference type="Proteomes" id="UP000182011">
    <property type="component" value="Unassembled WGS sequence"/>
</dbReference>
<comment type="subunit">
    <text evidence="4">Monomer.</text>
</comment>
<dbReference type="EMBL" id="FAOP01000004">
    <property type="protein sequence ID" value="CUU04757.1"/>
    <property type="molecule type" value="Genomic_DNA"/>
</dbReference>
<dbReference type="Gene3D" id="1.10.10.920">
    <property type="match status" value="1"/>
</dbReference>
<dbReference type="InterPro" id="IPR058240">
    <property type="entry name" value="rSAM_sf"/>
</dbReference>
<feature type="binding site" evidence="16">
    <location>
        <position position="175"/>
    </location>
    <ligand>
        <name>S-adenosyl-L-methionine</name>
        <dbReference type="ChEBI" id="CHEBI:59789"/>
        <label>2</label>
    </ligand>
</feature>
<accession>A0A0N7MUJ6</accession>
<dbReference type="SFLD" id="SFLDS00029">
    <property type="entry name" value="Radical_SAM"/>
    <property type="match status" value="1"/>
</dbReference>
<dbReference type="InterPro" id="IPR010723">
    <property type="entry name" value="HemN_C"/>
</dbReference>
<accession>A0A0P1NY82</accession>
<keyword evidence="10 15" id="KW-0408">Iron</keyword>
<dbReference type="GO" id="GO:0046872">
    <property type="term" value="F:metal ion binding"/>
    <property type="evidence" value="ECO:0007669"/>
    <property type="project" value="UniProtKB-KW"/>
</dbReference>
<evidence type="ECO:0000256" key="6">
    <source>
        <dbReference type="ARBA" id="ARBA00022490"/>
    </source>
</evidence>
<reference evidence="20 21" key="2">
    <citation type="submission" date="2015-11" db="EMBL/GenBank/DDBJ databases">
        <authorList>
            <person name="Zhang Y."/>
            <person name="Guo Z."/>
        </authorList>
    </citation>
    <scope>NUCLEOTIDE SEQUENCE [LARGE SCALE GENOMIC DNA]</scope>
    <source>
        <strain evidence="20">JGI-4</strain>
    </source>
</reference>
<dbReference type="PROSITE" id="PS51918">
    <property type="entry name" value="RADICAL_SAM"/>
    <property type="match status" value="1"/>
</dbReference>
<gene>
    <name evidence="20" type="ORF">JGI4_01102</name>
    <name evidence="19" type="ORF">JGI8_00166</name>
</gene>
<comment type="catalytic activity">
    <reaction evidence="14 15">
        <text>coproporphyrinogen III + 2 S-adenosyl-L-methionine = protoporphyrinogen IX + 2 5'-deoxyadenosine + 2 L-methionine + 2 CO2</text>
        <dbReference type="Rhea" id="RHEA:15425"/>
        <dbReference type="ChEBI" id="CHEBI:16526"/>
        <dbReference type="ChEBI" id="CHEBI:17319"/>
        <dbReference type="ChEBI" id="CHEBI:57307"/>
        <dbReference type="ChEBI" id="CHEBI:57309"/>
        <dbReference type="ChEBI" id="CHEBI:57844"/>
        <dbReference type="ChEBI" id="CHEBI:59789"/>
        <dbReference type="EC" id="1.3.98.3"/>
    </reaction>
</comment>
<dbReference type="AlphaFoldDB" id="A0A0N7MUJ6"/>
<dbReference type="Pfam" id="PF06969">
    <property type="entry name" value="HemN_C"/>
    <property type="match status" value="1"/>
</dbReference>
<keyword evidence="8 15" id="KW-0479">Metal-binding</keyword>
<evidence type="ECO:0000256" key="1">
    <source>
        <dbReference type="ARBA" id="ARBA00004496"/>
    </source>
</evidence>
<comment type="cofactor">
    <cofactor evidence="15 17">
        <name>[4Fe-4S] cluster</name>
        <dbReference type="ChEBI" id="CHEBI:49883"/>
    </cofactor>
    <text evidence="15 17">Binds 1 [4Fe-4S] cluster. The cluster is coordinated with 3 cysteines and an exchangeable S-adenosyl-L-methionine.</text>
</comment>
<accession>A0A0S4N123</accession>
<protein>
    <recommendedName>
        <fullName evidence="15">Coproporphyrinogen-III oxidase</fullName>
        <ecNumber evidence="15">1.3.98.3</ecNumber>
    </recommendedName>
</protein>
<evidence type="ECO:0000256" key="14">
    <source>
        <dbReference type="ARBA" id="ARBA00048321"/>
    </source>
</evidence>
<evidence type="ECO:0000256" key="8">
    <source>
        <dbReference type="ARBA" id="ARBA00022723"/>
    </source>
</evidence>
<dbReference type="InterPro" id="IPR006638">
    <property type="entry name" value="Elp3/MiaA/NifB-like_rSAM"/>
</dbReference>
<feature type="binding site" evidence="16">
    <location>
        <position position="187"/>
    </location>
    <ligand>
        <name>S-adenosyl-L-methionine</name>
        <dbReference type="ChEBI" id="CHEBI:59789"/>
        <label>2</label>
    </ligand>
</feature>
<dbReference type="FunFam" id="3.80.30.20:FF:000012">
    <property type="entry name" value="Coproporphyrinogen-III oxidase"/>
    <property type="match status" value="1"/>
</dbReference>
<evidence type="ECO:0000313" key="19">
    <source>
        <dbReference type="EMBL" id="CUS77821.1"/>
    </source>
</evidence>
<dbReference type="GO" id="GO:0004109">
    <property type="term" value="F:coproporphyrinogen oxidase activity"/>
    <property type="evidence" value="ECO:0007669"/>
    <property type="project" value="InterPro"/>
</dbReference>
<accession>A0A0N7MSB5</accession>
<dbReference type="Gene3D" id="3.20.20.70">
    <property type="entry name" value="Aldolase class I"/>
    <property type="match status" value="1"/>
</dbReference>
<dbReference type="SFLD" id="SFLDG01065">
    <property type="entry name" value="anaerobic_coproporphyrinogen-I"/>
    <property type="match status" value="1"/>
</dbReference>
<dbReference type="PANTHER" id="PTHR13932">
    <property type="entry name" value="COPROPORPHYRINIGEN III OXIDASE"/>
    <property type="match status" value="1"/>
</dbReference>
<keyword evidence="11 15" id="KW-0411">Iron-sulfur</keyword>
<evidence type="ECO:0000256" key="4">
    <source>
        <dbReference type="ARBA" id="ARBA00011245"/>
    </source>
</evidence>
<dbReference type="SUPFAM" id="SSF102114">
    <property type="entry name" value="Radical SAM enzymes"/>
    <property type="match status" value="1"/>
</dbReference>
<keyword evidence="22" id="KW-1185">Reference proteome</keyword>
<dbReference type="FunFam" id="1.10.10.920:FF:000001">
    <property type="entry name" value="Coproporphyrinogen-III oxidase"/>
    <property type="match status" value="1"/>
</dbReference>
<evidence type="ECO:0000256" key="9">
    <source>
        <dbReference type="ARBA" id="ARBA00023002"/>
    </source>
</evidence>
<evidence type="ECO:0000313" key="20">
    <source>
        <dbReference type="EMBL" id="CUU04757.1"/>
    </source>
</evidence>
<feature type="binding site" evidence="17">
    <location>
        <position position="64"/>
    </location>
    <ligand>
        <name>[4Fe-4S] cluster</name>
        <dbReference type="ChEBI" id="CHEBI:49883"/>
        <note>4Fe-4S-S-AdoMet</note>
    </ligand>
</feature>
<dbReference type="Proteomes" id="UP000182200">
    <property type="component" value="Unassembled WGS sequence"/>
</dbReference>
<feature type="binding site" evidence="16">
    <location>
        <position position="148"/>
    </location>
    <ligand>
        <name>S-adenosyl-L-methionine</name>
        <dbReference type="ChEBI" id="CHEBI:59789"/>
        <label>1</label>
    </ligand>
</feature>
<name>A0A0N7MUJ6_9BACT</name>
<dbReference type="Pfam" id="PF04055">
    <property type="entry name" value="Radical_SAM"/>
    <property type="match status" value="1"/>
</dbReference>
<accession>A0A0P1P2C0</accession>
<keyword evidence="12 15" id="KW-0627">Porphyrin biosynthesis</keyword>
<feature type="domain" description="Radical SAM core" evidence="18">
    <location>
        <begin position="49"/>
        <end position="283"/>
    </location>
</feature>
<evidence type="ECO:0000256" key="5">
    <source>
        <dbReference type="ARBA" id="ARBA00022485"/>
    </source>
</evidence>
<dbReference type="InterPro" id="IPR013785">
    <property type="entry name" value="Aldolase_TIM"/>
</dbReference>
<evidence type="ECO:0000256" key="10">
    <source>
        <dbReference type="ARBA" id="ARBA00023004"/>
    </source>
</evidence>
<dbReference type="EMBL" id="CZVI01000001">
    <property type="protein sequence ID" value="CUS77821.1"/>
    <property type="molecule type" value="Genomic_DNA"/>
</dbReference>
<feature type="binding site" evidence="16">
    <location>
        <position position="212"/>
    </location>
    <ligand>
        <name>S-adenosyl-L-methionine</name>
        <dbReference type="ChEBI" id="CHEBI:59789"/>
        <label>2</label>
    </ligand>
</feature>
<keyword evidence="6 15" id="KW-0963">Cytoplasm</keyword>
<dbReference type="GO" id="GO:0005737">
    <property type="term" value="C:cytoplasm"/>
    <property type="evidence" value="ECO:0007669"/>
    <property type="project" value="UniProtKB-SubCell"/>
</dbReference>
<accession>A0A0P1LMV6</accession>
<dbReference type="PIRSF" id="PIRSF000167">
    <property type="entry name" value="HemN"/>
    <property type="match status" value="1"/>
</dbReference>
<evidence type="ECO:0000256" key="12">
    <source>
        <dbReference type="ARBA" id="ARBA00023244"/>
    </source>
</evidence>
<feature type="binding site" evidence="17">
    <location>
        <position position="71"/>
    </location>
    <ligand>
        <name>[4Fe-4S] cluster</name>
        <dbReference type="ChEBI" id="CHEBI:49883"/>
        <note>4Fe-4S-S-AdoMet</note>
    </ligand>
</feature>
<dbReference type="InterPro" id="IPR034505">
    <property type="entry name" value="Coproporphyrinogen-III_oxidase"/>
</dbReference>
<evidence type="ECO:0000313" key="21">
    <source>
        <dbReference type="Proteomes" id="UP000182011"/>
    </source>
</evidence>
<dbReference type="OrthoDB" id="9808022at2"/>
<feature type="binding site" evidence="16">
    <location>
        <position position="332"/>
    </location>
    <ligand>
        <name>S-adenosyl-L-methionine</name>
        <dbReference type="ChEBI" id="CHEBI:59789"/>
        <label>1</label>
    </ligand>
</feature>